<dbReference type="SUPFAM" id="SSF51395">
    <property type="entry name" value="FMN-linked oxidoreductases"/>
    <property type="match status" value="1"/>
</dbReference>
<evidence type="ECO:0000259" key="8">
    <source>
        <dbReference type="PROSITE" id="PS51349"/>
    </source>
</evidence>
<dbReference type="GO" id="GO:0016491">
    <property type="term" value="F:oxidoreductase activity"/>
    <property type="evidence" value="ECO:0007669"/>
    <property type="project" value="UniProtKB-KW"/>
</dbReference>
<evidence type="ECO:0000256" key="5">
    <source>
        <dbReference type="ARBA" id="ARBA00024042"/>
    </source>
</evidence>
<dbReference type="CDD" id="cd02809">
    <property type="entry name" value="alpha_hydroxyacid_oxid_FMN"/>
    <property type="match status" value="1"/>
</dbReference>
<feature type="binding site" evidence="7">
    <location>
        <position position="249"/>
    </location>
    <ligand>
        <name>glyoxylate</name>
        <dbReference type="ChEBI" id="CHEBI:36655"/>
    </ligand>
</feature>
<feature type="binding site" evidence="7">
    <location>
        <position position="244"/>
    </location>
    <ligand>
        <name>FMN</name>
        <dbReference type="ChEBI" id="CHEBI:58210"/>
    </ligand>
</feature>
<sequence>MTSLAELHDVARQRLAPEHYDYFAGGAGDEVALADNERSFRRLALLPRILPGSATRDLAVRLPGAEASMPVFVSPTAFHRLAHPDGELATARAVAAAGTVLIASMAATVAIGDMAAAAREVDPGATLWFQLYLQTDREVTDLLVRRAADAGCSALVVTVDSPVFGRHERDRRHGFTDLPDGLFAENMRDLPGGPRNIEMSPALSWADLDRLRESTSLPVLLKGVLHPEDAHLAVEHGMDGILVSNHGGRQLDAAPAPVDVLPRIVEVVGGRVPVLLDGGVRRGTDVAIALALGATAVGIGRPVLWGLAAAGESGVRQVLELLREEFDDALALCGGRRLADLTRDLVTVRGPEGGKW</sequence>
<evidence type="ECO:0000313" key="9">
    <source>
        <dbReference type="EMBL" id="SFK67306.1"/>
    </source>
</evidence>
<feature type="binding site" evidence="7">
    <location>
        <position position="130"/>
    </location>
    <ligand>
        <name>FMN</name>
        <dbReference type="ChEBI" id="CHEBI:58210"/>
    </ligand>
</feature>
<feature type="domain" description="FMN hydroxy acid dehydrogenase" evidence="8">
    <location>
        <begin position="1"/>
        <end position="351"/>
    </location>
</feature>
<keyword evidence="4" id="KW-0560">Oxidoreductase</keyword>
<gene>
    <name evidence="9" type="ORF">SAMN05421835_12840</name>
</gene>
<dbReference type="Proteomes" id="UP000199025">
    <property type="component" value="Unassembled WGS sequence"/>
</dbReference>
<feature type="binding site" evidence="7">
    <location>
        <begin position="75"/>
        <end position="77"/>
    </location>
    <ligand>
        <name>FMN</name>
        <dbReference type="ChEBI" id="CHEBI:58210"/>
    </ligand>
</feature>
<evidence type="ECO:0000313" key="10">
    <source>
        <dbReference type="Proteomes" id="UP000199025"/>
    </source>
</evidence>
<dbReference type="PROSITE" id="PS51349">
    <property type="entry name" value="FMN_HYDROXY_ACID_DH_2"/>
    <property type="match status" value="1"/>
</dbReference>
<dbReference type="PANTHER" id="PTHR10578:SF107">
    <property type="entry name" value="2-HYDROXYACID OXIDASE 1"/>
    <property type="match status" value="1"/>
</dbReference>
<keyword evidence="10" id="KW-1185">Reference proteome</keyword>
<evidence type="ECO:0000256" key="2">
    <source>
        <dbReference type="ARBA" id="ARBA00022630"/>
    </source>
</evidence>
<dbReference type="GO" id="GO:0010181">
    <property type="term" value="F:FMN binding"/>
    <property type="evidence" value="ECO:0007669"/>
    <property type="project" value="InterPro"/>
</dbReference>
<evidence type="ECO:0000256" key="4">
    <source>
        <dbReference type="ARBA" id="ARBA00023002"/>
    </source>
</evidence>
<feature type="binding site" evidence="7">
    <location>
        <begin position="300"/>
        <end position="301"/>
    </location>
    <ligand>
        <name>FMN</name>
        <dbReference type="ChEBI" id="CHEBI:58210"/>
    </ligand>
</feature>
<feature type="binding site" evidence="7">
    <location>
        <position position="222"/>
    </location>
    <ligand>
        <name>FMN</name>
        <dbReference type="ChEBI" id="CHEBI:58210"/>
    </ligand>
</feature>
<feature type="binding site" evidence="7">
    <location>
        <position position="22"/>
    </location>
    <ligand>
        <name>glyoxylate</name>
        <dbReference type="ChEBI" id="CHEBI:36655"/>
    </ligand>
</feature>
<evidence type="ECO:0000256" key="1">
    <source>
        <dbReference type="ARBA" id="ARBA00001917"/>
    </source>
</evidence>
<dbReference type="PANTHER" id="PTHR10578">
    <property type="entry name" value="S -2-HYDROXY-ACID OXIDASE-RELATED"/>
    <property type="match status" value="1"/>
</dbReference>
<feature type="binding site" evidence="7">
    <location>
        <position position="246"/>
    </location>
    <ligand>
        <name>glyoxylate</name>
        <dbReference type="ChEBI" id="CHEBI:36655"/>
    </ligand>
</feature>
<keyword evidence="3 7" id="KW-0288">FMN</keyword>
<dbReference type="EMBL" id="FORP01000028">
    <property type="protein sequence ID" value="SFK67306.1"/>
    <property type="molecule type" value="Genomic_DNA"/>
</dbReference>
<protein>
    <submittedName>
        <fullName evidence="9">4-hydroxymandelate oxidase</fullName>
    </submittedName>
</protein>
<dbReference type="InterPro" id="IPR012133">
    <property type="entry name" value="Alpha-hydoxy_acid_DH_FMN"/>
</dbReference>
<keyword evidence="2 7" id="KW-0285">Flavoprotein</keyword>
<feature type="active site" description="Proton acceptor" evidence="6">
    <location>
        <position position="246"/>
    </location>
</feature>
<feature type="binding site" evidence="7">
    <location>
        <begin position="277"/>
        <end position="281"/>
    </location>
    <ligand>
        <name>FMN</name>
        <dbReference type="ChEBI" id="CHEBI:58210"/>
    </ligand>
</feature>
<dbReference type="InterPro" id="IPR037396">
    <property type="entry name" value="FMN_HAD"/>
</dbReference>
<organism evidence="9 10">
    <name type="scientific">Amycolatopsis sacchari</name>
    <dbReference type="NCBI Taxonomy" id="115433"/>
    <lineage>
        <taxon>Bacteria</taxon>
        <taxon>Bacillati</taxon>
        <taxon>Actinomycetota</taxon>
        <taxon>Actinomycetes</taxon>
        <taxon>Pseudonocardiales</taxon>
        <taxon>Pseudonocardiaceae</taxon>
        <taxon>Amycolatopsis</taxon>
    </lineage>
</organism>
<dbReference type="STRING" id="115433.SAMN05421835_12840"/>
<dbReference type="GO" id="GO:0005737">
    <property type="term" value="C:cytoplasm"/>
    <property type="evidence" value="ECO:0007669"/>
    <property type="project" value="UniProtKB-ARBA"/>
</dbReference>
<name>A0A1I4BH75_9PSEU</name>
<dbReference type="RefSeq" id="WP_091515057.1">
    <property type="nucleotide sequence ID" value="NZ_FORP01000028.1"/>
</dbReference>
<feature type="binding site" evidence="7">
    <location>
        <position position="104"/>
    </location>
    <ligand>
        <name>FMN</name>
        <dbReference type="ChEBI" id="CHEBI:58210"/>
    </ligand>
</feature>
<dbReference type="FunFam" id="3.20.20.70:FF:000056">
    <property type="entry name" value="hydroxyacid oxidase 2"/>
    <property type="match status" value="1"/>
</dbReference>
<dbReference type="InterPro" id="IPR008259">
    <property type="entry name" value="FMN_hydac_DH_AS"/>
</dbReference>
<dbReference type="InterPro" id="IPR000262">
    <property type="entry name" value="FMN-dep_DH"/>
</dbReference>
<evidence type="ECO:0000256" key="3">
    <source>
        <dbReference type="ARBA" id="ARBA00022643"/>
    </source>
</evidence>
<feature type="binding site" evidence="7">
    <location>
        <position position="158"/>
    </location>
    <ligand>
        <name>FMN</name>
        <dbReference type="ChEBI" id="CHEBI:58210"/>
    </ligand>
</feature>
<dbReference type="PIRSF" id="PIRSF000138">
    <property type="entry name" value="Al-hdrx_acd_dh"/>
    <property type="match status" value="1"/>
</dbReference>
<accession>A0A1I4BH75</accession>
<dbReference type="Gene3D" id="3.20.20.70">
    <property type="entry name" value="Aldolase class I"/>
    <property type="match status" value="1"/>
</dbReference>
<feature type="binding site" evidence="7">
    <location>
        <position position="132"/>
    </location>
    <ligand>
        <name>glyoxylate</name>
        <dbReference type="ChEBI" id="CHEBI:36655"/>
    </ligand>
</feature>
<comment type="cofactor">
    <cofactor evidence="1">
        <name>FMN</name>
        <dbReference type="ChEBI" id="CHEBI:58210"/>
    </cofactor>
</comment>
<dbReference type="Pfam" id="PF01070">
    <property type="entry name" value="FMN_dh"/>
    <property type="match status" value="1"/>
</dbReference>
<dbReference type="AlphaFoldDB" id="A0A1I4BH75"/>
<dbReference type="InterPro" id="IPR013785">
    <property type="entry name" value="Aldolase_TIM"/>
</dbReference>
<evidence type="ECO:0000256" key="7">
    <source>
        <dbReference type="PIRSR" id="PIRSR000138-2"/>
    </source>
</evidence>
<dbReference type="OrthoDB" id="9770452at2"/>
<proteinExistence type="inferred from homology"/>
<evidence type="ECO:0000256" key="6">
    <source>
        <dbReference type="PIRSR" id="PIRSR000138-1"/>
    </source>
</evidence>
<reference evidence="9 10" key="1">
    <citation type="submission" date="2016-10" db="EMBL/GenBank/DDBJ databases">
        <authorList>
            <person name="de Groot N.N."/>
        </authorList>
    </citation>
    <scope>NUCLEOTIDE SEQUENCE [LARGE SCALE GENOMIC DNA]</scope>
    <source>
        <strain evidence="9 10">DSM 44468</strain>
    </source>
</reference>
<dbReference type="PROSITE" id="PS00557">
    <property type="entry name" value="FMN_HYDROXY_ACID_DH_1"/>
    <property type="match status" value="1"/>
</dbReference>
<comment type="similarity">
    <text evidence="5">Belongs to the FMN-dependent alpha-hydroxy acid dehydrogenase family.</text>
</comment>